<dbReference type="AlphaFoldDB" id="A0A6J8D6H9"/>
<name>A0A6J8D6H9_MYTCO</name>
<feature type="coiled-coil region" evidence="1">
    <location>
        <begin position="46"/>
        <end position="80"/>
    </location>
</feature>
<evidence type="ECO:0000256" key="1">
    <source>
        <dbReference type="SAM" id="Coils"/>
    </source>
</evidence>
<feature type="compositionally biased region" description="Basic and acidic residues" evidence="2">
    <location>
        <begin position="350"/>
        <end position="373"/>
    </location>
</feature>
<dbReference type="EMBL" id="CACVKT020006781">
    <property type="protein sequence ID" value="CAC5403546.1"/>
    <property type="molecule type" value="Genomic_DNA"/>
</dbReference>
<keyword evidence="1" id="KW-0175">Coiled coil</keyword>
<evidence type="ECO:0000313" key="4">
    <source>
        <dbReference type="Proteomes" id="UP000507470"/>
    </source>
</evidence>
<dbReference type="Proteomes" id="UP000507470">
    <property type="component" value="Unassembled WGS sequence"/>
</dbReference>
<accession>A0A6J8D6H9</accession>
<sequence length="373" mass="42727">MLILYVEFQYWNLTITCKTRNLSMNTISCNGIDEVGSDIQKISLKNKEIKRKSEGLQLRCKKSKDRSKTLEMELHSEEEKSKRLAFEKHVSEETNRDMNSETAKQLKEFRDLCDIQNSKSISQQNEIDSLKTTNEKLADNLKIVNDELRSHVMYKLKSNICSRKQATWSIGERCFVDVRITDTDTDHQTIYDNLVKMLNIYEIKQENVIFCPFTPNEARIHFYNESAAESLIDKTKQEEKYELKISNTEAAVNIKAKLNISASVFLVESKQRIKNLKLQSGVDVLNEDDGAITLAGDLRSISLALDILLKWTNETSDVKSATAKIGKIGQEKGDLPGSGNQTKSAFLHTWKGDRNHKPNKMRDVERHNTCDPK</sequence>
<evidence type="ECO:0000256" key="2">
    <source>
        <dbReference type="SAM" id="MobiDB-lite"/>
    </source>
</evidence>
<keyword evidence="4" id="KW-1185">Reference proteome</keyword>
<proteinExistence type="predicted"/>
<evidence type="ECO:0000313" key="3">
    <source>
        <dbReference type="EMBL" id="CAC5403546.1"/>
    </source>
</evidence>
<feature type="region of interest" description="Disordered" evidence="2">
    <location>
        <begin position="329"/>
        <end position="373"/>
    </location>
</feature>
<reference evidence="3 4" key="1">
    <citation type="submission" date="2020-06" db="EMBL/GenBank/DDBJ databases">
        <authorList>
            <person name="Li R."/>
            <person name="Bekaert M."/>
        </authorList>
    </citation>
    <scope>NUCLEOTIDE SEQUENCE [LARGE SCALE GENOMIC DNA]</scope>
    <source>
        <strain evidence="4">wild</strain>
    </source>
</reference>
<protein>
    <submittedName>
        <fullName evidence="3">Uncharacterized protein</fullName>
    </submittedName>
</protein>
<gene>
    <name evidence="3" type="ORF">MCOR_37424</name>
</gene>
<organism evidence="3 4">
    <name type="scientific">Mytilus coruscus</name>
    <name type="common">Sea mussel</name>
    <dbReference type="NCBI Taxonomy" id="42192"/>
    <lineage>
        <taxon>Eukaryota</taxon>
        <taxon>Metazoa</taxon>
        <taxon>Spiralia</taxon>
        <taxon>Lophotrochozoa</taxon>
        <taxon>Mollusca</taxon>
        <taxon>Bivalvia</taxon>
        <taxon>Autobranchia</taxon>
        <taxon>Pteriomorphia</taxon>
        <taxon>Mytilida</taxon>
        <taxon>Mytiloidea</taxon>
        <taxon>Mytilidae</taxon>
        <taxon>Mytilinae</taxon>
        <taxon>Mytilus</taxon>
    </lineage>
</organism>